<dbReference type="eggNOG" id="arCOG10154">
    <property type="taxonomic scope" value="Archaea"/>
</dbReference>
<reference evidence="2 3" key="1">
    <citation type="journal article" date="2014" name="PLoS Genet.">
        <title>Phylogenetically driven sequencing of extremely halophilic archaea reveals strategies for static and dynamic osmo-response.</title>
        <authorList>
            <person name="Becker E.A."/>
            <person name="Seitzer P.M."/>
            <person name="Tritt A."/>
            <person name="Larsen D."/>
            <person name="Krusor M."/>
            <person name="Yao A.I."/>
            <person name="Wu D."/>
            <person name="Madern D."/>
            <person name="Eisen J.A."/>
            <person name="Darling A.E."/>
            <person name="Facciotti M.T."/>
        </authorList>
    </citation>
    <scope>NUCLEOTIDE SEQUENCE [LARGE SCALE GENOMIC DNA]</scope>
    <source>
        <strain evidence="2 3">JCM 13891</strain>
    </source>
</reference>
<feature type="compositionally biased region" description="Low complexity" evidence="1">
    <location>
        <begin position="61"/>
        <end position="94"/>
    </location>
</feature>
<evidence type="ECO:0000313" key="2">
    <source>
        <dbReference type="EMBL" id="ELZ20152.1"/>
    </source>
</evidence>
<evidence type="ECO:0000313" key="3">
    <source>
        <dbReference type="Proteomes" id="UP000011657"/>
    </source>
</evidence>
<accession>M0CCR5</accession>
<organism evidence="2 3">
    <name type="scientific">Haloterrigena salina JCM 13891</name>
    <dbReference type="NCBI Taxonomy" id="1227488"/>
    <lineage>
        <taxon>Archaea</taxon>
        <taxon>Methanobacteriati</taxon>
        <taxon>Methanobacteriota</taxon>
        <taxon>Stenosarchaea group</taxon>
        <taxon>Halobacteria</taxon>
        <taxon>Halobacteriales</taxon>
        <taxon>Natrialbaceae</taxon>
        <taxon>Haloterrigena</taxon>
    </lineage>
</organism>
<comment type="caution">
    <text evidence="2">The sequence shown here is derived from an EMBL/GenBank/DDBJ whole genome shotgun (WGS) entry which is preliminary data.</text>
</comment>
<dbReference type="Proteomes" id="UP000011657">
    <property type="component" value="Unassembled WGS sequence"/>
</dbReference>
<dbReference type="EMBL" id="AOIS01000027">
    <property type="protein sequence ID" value="ELZ20152.1"/>
    <property type="molecule type" value="Genomic_DNA"/>
</dbReference>
<name>M0CCR5_9EURY</name>
<evidence type="ECO:0000256" key="1">
    <source>
        <dbReference type="SAM" id="MobiDB-lite"/>
    </source>
</evidence>
<dbReference type="AlphaFoldDB" id="M0CCR5"/>
<gene>
    <name evidence="2" type="ORF">C477_07031</name>
</gene>
<proteinExistence type="predicted"/>
<sequence>MERDPDDLELSDVEADALHELQLGIEYVHRAYGTLLEFHHELGHAMDRMGDAEDASARPATRSGPTPSETTTSRPARSATSGPSNSSRSSPRSS</sequence>
<keyword evidence="3" id="KW-1185">Reference proteome</keyword>
<protein>
    <submittedName>
        <fullName evidence="2">Uncharacterized protein</fullName>
    </submittedName>
</protein>
<feature type="region of interest" description="Disordered" evidence="1">
    <location>
        <begin position="47"/>
        <end position="94"/>
    </location>
</feature>